<evidence type="ECO:0000313" key="3">
    <source>
        <dbReference type="EMBL" id="GGQ85146.1"/>
    </source>
</evidence>
<comment type="caution">
    <text evidence="3">The sequence shown here is derived from an EMBL/GenBank/DDBJ whole genome shotgun (WGS) entry which is preliminary data.</text>
</comment>
<feature type="compositionally biased region" description="Basic and acidic residues" evidence="1">
    <location>
        <begin position="246"/>
        <end position="261"/>
    </location>
</feature>
<feature type="compositionally biased region" description="Acidic residues" evidence="1">
    <location>
        <begin position="315"/>
        <end position="327"/>
    </location>
</feature>
<proteinExistence type="predicted"/>
<sequence>MRRSYRVLASALTAAVLLGAAACAQRGGGGAAGHRTSPADRVSPADPPSAASTVPALTDAGAASALLRAGDLGGSWAGTEGAATWRDGLLKGKADRPECQELLDGVYAEDLLGEPSGGSAVAGFDDGEYGAQLRHHVGQYKETAVDAKLGQVRELTDECAAFGVAVAGGRTTHAVEVAPFDLPGAGDARQGLRMTVEGGVEGEEGPLTLDVAAVRVGDGAAFLTHGGLYGVDGDTTRRAVERGAQRLKEAQEARRTGRSPEAEEGESPGDQEGPREPESPAAGESTGDQERNEQEQEQQQGGQDRQDEQPADQFDAQEGDDWQDDWQDGWRSGLQGGQDE</sequence>
<dbReference type="RefSeq" id="WP_189220310.1">
    <property type="nucleotide sequence ID" value="NZ_BMQK01000022.1"/>
</dbReference>
<evidence type="ECO:0008006" key="5">
    <source>
        <dbReference type="Google" id="ProtNLM"/>
    </source>
</evidence>
<evidence type="ECO:0000256" key="1">
    <source>
        <dbReference type="SAM" id="MobiDB-lite"/>
    </source>
</evidence>
<keyword evidence="4" id="KW-1185">Reference proteome</keyword>
<feature type="chain" id="PRO_5039613124" description="Lipoprotein" evidence="2">
    <location>
        <begin position="25"/>
        <end position="340"/>
    </location>
</feature>
<dbReference type="PROSITE" id="PS51257">
    <property type="entry name" value="PROKAR_LIPOPROTEIN"/>
    <property type="match status" value="1"/>
</dbReference>
<keyword evidence="2" id="KW-0732">Signal</keyword>
<evidence type="ECO:0000313" key="4">
    <source>
        <dbReference type="Proteomes" id="UP000620156"/>
    </source>
</evidence>
<name>A0A918BQH8_9ACTN</name>
<accession>A0A918BQH8</accession>
<protein>
    <recommendedName>
        <fullName evidence="5">Lipoprotein</fullName>
    </recommendedName>
</protein>
<reference evidence="3" key="1">
    <citation type="journal article" date="2014" name="Int. J. Syst. Evol. Microbiol.">
        <title>Complete genome sequence of Corynebacterium casei LMG S-19264T (=DSM 44701T), isolated from a smear-ripened cheese.</title>
        <authorList>
            <consortium name="US DOE Joint Genome Institute (JGI-PGF)"/>
            <person name="Walter F."/>
            <person name="Albersmeier A."/>
            <person name="Kalinowski J."/>
            <person name="Ruckert C."/>
        </authorList>
    </citation>
    <scope>NUCLEOTIDE SEQUENCE</scope>
    <source>
        <strain evidence="3">JCM 3131</strain>
    </source>
</reference>
<feature type="region of interest" description="Disordered" evidence="1">
    <location>
        <begin position="246"/>
        <end position="340"/>
    </location>
</feature>
<organism evidence="3 4">
    <name type="scientific">Streptomyces ruber</name>
    <dbReference type="NCBI Taxonomy" id="83378"/>
    <lineage>
        <taxon>Bacteria</taxon>
        <taxon>Bacillati</taxon>
        <taxon>Actinomycetota</taxon>
        <taxon>Actinomycetes</taxon>
        <taxon>Kitasatosporales</taxon>
        <taxon>Streptomycetaceae</taxon>
        <taxon>Streptomyces</taxon>
    </lineage>
</organism>
<reference evidence="3" key="2">
    <citation type="submission" date="2020-09" db="EMBL/GenBank/DDBJ databases">
        <authorList>
            <person name="Sun Q."/>
            <person name="Ohkuma M."/>
        </authorList>
    </citation>
    <scope>NUCLEOTIDE SEQUENCE</scope>
    <source>
        <strain evidence="3">JCM 3131</strain>
    </source>
</reference>
<evidence type="ECO:0000256" key="2">
    <source>
        <dbReference type="SAM" id="SignalP"/>
    </source>
</evidence>
<feature type="signal peptide" evidence="2">
    <location>
        <begin position="1"/>
        <end position="24"/>
    </location>
</feature>
<gene>
    <name evidence="3" type="ORF">GCM10010145_63440</name>
</gene>
<dbReference type="AlphaFoldDB" id="A0A918BQH8"/>
<feature type="region of interest" description="Disordered" evidence="1">
    <location>
        <begin position="28"/>
        <end position="54"/>
    </location>
</feature>
<dbReference type="Proteomes" id="UP000620156">
    <property type="component" value="Unassembled WGS sequence"/>
</dbReference>
<dbReference type="EMBL" id="BMQK01000022">
    <property type="protein sequence ID" value="GGQ85146.1"/>
    <property type="molecule type" value="Genomic_DNA"/>
</dbReference>